<dbReference type="AlphaFoldDB" id="A0A1B7XX24"/>
<evidence type="ECO:0000313" key="3">
    <source>
        <dbReference type="EMBL" id="OBR04309.1"/>
    </source>
</evidence>
<reference evidence="4" key="1">
    <citation type="journal article" date="2017" name="BMC Genomics">
        <title>Gapless genome assembly of Colletotrichum higginsianum reveals chromosome structure and association of transposable elements with secondary metabolite gene clusters.</title>
        <authorList>
            <person name="Dallery J.-F."/>
            <person name="Lapalu N."/>
            <person name="Zampounis A."/>
            <person name="Pigne S."/>
            <person name="Luyten I."/>
            <person name="Amselem J."/>
            <person name="Wittenberg A.H.J."/>
            <person name="Zhou S."/>
            <person name="de Queiroz M.V."/>
            <person name="Robin G.P."/>
            <person name="Auger A."/>
            <person name="Hainaut M."/>
            <person name="Henrissat B."/>
            <person name="Kim K.-T."/>
            <person name="Lee Y.-H."/>
            <person name="Lespinet O."/>
            <person name="Schwartz D.C."/>
            <person name="Thon M.R."/>
            <person name="O'Connell R.J."/>
        </authorList>
    </citation>
    <scope>NUCLEOTIDE SEQUENCE [LARGE SCALE GENOMIC DNA]</scope>
    <source>
        <strain evidence="4">IMI 349063</strain>
    </source>
</reference>
<feature type="domain" description="DUF7136" evidence="2">
    <location>
        <begin position="26"/>
        <end position="242"/>
    </location>
</feature>
<dbReference type="EMBL" id="LTAN01000009">
    <property type="protein sequence ID" value="OBR04309.1"/>
    <property type="molecule type" value="Genomic_DNA"/>
</dbReference>
<dbReference type="GeneID" id="28872517"/>
<dbReference type="InterPro" id="IPR055560">
    <property type="entry name" value="DUF7136"/>
</dbReference>
<dbReference type="RefSeq" id="XP_018152827.1">
    <property type="nucleotide sequence ID" value="XM_018308410.1"/>
</dbReference>
<dbReference type="KEGG" id="chig:CH63R_13436"/>
<sequence>MLLRLPLSSLLALFLAMLAQAERRLPADLQVDLLFPRNETYAPTQWFPIVLGIQNLDALWPLDIGFNLEVMSMEAWKNNSSGGRADWQHVNLRPNLYGFPVGLELAPVKLFLHYPVINMTNGTTDSFNLRWGITFVNRCFANNSLDYGGNGWSSGGNSSMRQIIFSTAPGGQTPDVAATVDACPEGGQNSTVVRVNEVRKTWNAGDQCPVFETDIEPARCAYREVAQELAANVSAAILRRMGCEEGTWQNITSPCVPKDKESGATLLTGLQRDSSSWALILGLALAAYYHVF</sequence>
<dbReference type="Proteomes" id="UP000092177">
    <property type="component" value="Chromosome 9"/>
</dbReference>
<evidence type="ECO:0000256" key="1">
    <source>
        <dbReference type="SAM" id="SignalP"/>
    </source>
</evidence>
<protein>
    <submittedName>
        <fullName evidence="3">LysM domain-containing protein</fullName>
    </submittedName>
</protein>
<keyword evidence="1" id="KW-0732">Signal</keyword>
<accession>A0A1B7XX24</accession>
<proteinExistence type="predicted"/>
<evidence type="ECO:0000313" key="4">
    <source>
        <dbReference type="Proteomes" id="UP000092177"/>
    </source>
</evidence>
<gene>
    <name evidence="3" type="ORF">CH63R_13436</name>
</gene>
<comment type="caution">
    <text evidence="3">The sequence shown here is derived from an EMBL/GenBank/DDBJ whole genome shotgun (WGS) entry which is preliminary data.</text>
</comment>
<organism evidence="3 4">
    <name type="scientific">Colletotrichum higginsianum (strain IMI 349063)</name>
    <name type="common">Crucifer anthracnose fungus</name>
    <dbReference type="NCBI Taxonomy" id="759273"/>
    <lineage>
        <taxon>Eukaryota</taxon>
        <taxon>Fungi</taxon>
        <taxon>Dikarya</taxon>
        <taxon>Ascomycota</taxon>
        <taxon>Pezizomycotina</taxon>
        <taxon>Sordariomycetes</taxon>
        <taxon>Hypocreomycetidae</taxon>
        <taxon>Glomerellales</taxon>
        <taxon>Glomerellaceae</taxon>
        <taxon>Colletotrichum</taxon>
        <taxon>Colletotrichum destructivum species complex</taxon>
    </lineage>
</organism>
<dbReference type="OrthoDB" id="4490227at2759"/>
<dbReference type="VEuPathDB" id="FungiDB:CH63R_13436"/>
<feature type="chain" id="PRO_5008601160" evidence="1">
    <location>
        <begin position="22"/>
        <end position="292"/>
    </location>
</feature>
<dbReference type="Pfam" id="PF23584">
    <property type="entry name" value="DUF7136"/>
    <property type="match status" value="1"/>
</dbReference>
<keyword evidence="4" id="KW-1185">Reference proteome</keyword>
<evidence type="ECO:0000259" key="2">
    <source>
        <dbReference type="Pfam" id="PF23584"/>
    </source>
</evidence>
<feature type="signal peptide" evidence="1">
    <location>
        <begin position="1"/>
        <end position="21"/>
    </location>
</feature>
<name>A0A1B7XX24_COLHI</name>